<comment type="function">
    <text evidence="6">Together with LptD, is involved in the assembly of lipopolysaccharide (LPS) at the surface of the outer membrane. Required for the proper assembly of LptD. Binds LPS and may serve as the LPS recognition site at the outer membrane.</text>
</comment>
<keyword evidence="3 6" id="KW-0564">Palmitate</keyword>
<sequence length="166" mass="18958">MNTSIKLIFFFSLSLMAACGYHLRGSVALPAELKNMYLFGVSGDLNREMTAMLRAADGKIATSPNDAGIVVKVLKEDMRQRVLSIGQTGKSSEIELDYYLRFQFYDNQENPLLEEQTIELSREFFNDQTAILAKEAEEVTIRKEMYRQAARMLMFRAQAAVETHKR</sequence>
<keyword evidence="5 6" id="KW-0449">Lipoprotein</keyword>
<dbReference type="Pfam" id="PF04390">
    <property type="entry name" value="LptE"/>
    <property type="match status" value="1"/>
</dbReference>
<dbReference type="InterPro" id="IPR007485">
    <property type="entry name" value="LPS_assembly_LptE"/>
</dbReference>
<dbReference type="PANTHER" id="PTHR38098">
    <property type="entry name" value="LPS-ASSEMBLY LIPOPROTEIN LPTE"/>
    <property type="match status" value="1"/>
</dbReference>
<keyword evidence="1 6" id="KW-0732">Signal</keyword>
<protein>
    <recommendedName>
        <fullName evidence="6">LPS-assembly lipoprotein LptE</fullName>
    </recommendedName>
</protein>
<evidence type="ECO:0000256" key="5">
    <source>
        <dbReference type="ARBA" id="ARBA00023288"/>
    </source>
</evidence>
<evidence type="ECO:0000256" key="7">
    <source>
        <dbReference type="SAM" id="SignalP"/>
    </source>
</evidence>
<evidence type="ECO:0000256" key="2">
    <source>
        <dbReference type="ARBA" id="ARBA00023136"/>
    </source>
</evidence>
<dbReference type="PROSITE" id="PS51257">
    <property type="entry name" value="PROKAR_LIPOPROTEIN"/>
    <property type="match status" value="1"/>
</dbReference>
<gene>
    <name evidence="6 8" type="primary">lptE</name>
    <name evidence="8" type="ORF">NM686_009435</name>
</gene>
<organism evidence="8 9">
    <name type="scientific">Methylomonas rapida</name>
    <dbReference type="NCBI Taxonomy" id="2963939"/>
    <lineage>
        <taxon>Bacteria</taxon>
        <taxon>Pseudomonadati</taxon>
        <taxon>Pseudomonadota</taxon>
        <taxon>Gammaproteobacteria</taxon>
        <taxon>Methylococcales</taxon>
        <taxon>Methylococcaceae</taxon>
        <taxon>Methylomonas</taxon>
    </lineage>
</organism>
<evidence type="ECO:0000256" key="3">
    <source>
        <dbReference type="ARBA" id="ARBA00023139"/>
    </source>
</evidence>
<dbReference type="PANTHER" id="PTHR38098:SF1">
    <property type="entry name" value="LPS-ASSEMBLY LIPOPROTEIN LPTE"/>
    <property type="match status" value="1"/>
</dbReference>
<dbReference type="HAMAP" id="MF_01186">
    <property type="entry name" value="LPS_assembly_LptE"/>
    <property type="match status" value="1"/>
</dbReference>
<evidence type="ECO:0000256" key="4">
    <source>
        <dbReference type="ARBA" id="ARBA00023237"/>
    </source>
</evidence>
<evidence type="ECO:0000313" key="9">
    <source>
        <dbReference type="Proteomes" id="UP001162780"/>
    </source>
</evidence>
<name>A0ABY7GQD7_9GAMM</name>
<reference evidence="8" key="1">
    <citation type="submission" date="2022-11" db="EMBL/GenBank/DDBJ databases">
        <title>Methylomonas rapida sp. nov., Carotenoid-Producing Obligate Methanotrophs with High Growth Characteristics and Biotechnological Potential.</title>
        <authorList>
            <person name="Tikhonova E.N."/>
            <person name="Suleimanov R.Z."/>
            <person name="Miroshnikov K."/>
            <person name="Oshkin I.Y."/>
            <person name="Belova S.E."/>
            <person name="Danilova O.V."/>
            <person name="Ashikhmin A."/>
            <person name="Konopkin A."/>
            <person name="But S.Y."/>
            <person name="Khmelenina V.N."/>
            <person name="Kuznetsov N."/>
            <person name="Pimenov N.V."/>
            <person name="Dedysh S.N."/>
        </authorList>
    </citation>
    <scope>NUCLEOTIDE SEQUENCE</scope>
    <source>
        <strain evidence="8">MP1</strain>
    </source>
</reference>
<dbReference type="Proteomes" id="UP001162780">
    <property type="component" value="Chromosome"/>
</dbReference>
<evidence type="ECO:0000313" key="8">
    <source>
        <dbReference type="EMBL" id="WAR46715.1"/>
    </source>
</evidence>
<keyword evidence="9" id="KW-1185">Reference proteome</keyword>
<comment type="subcellular location">
    <subcellularLocation>
        <location evidence="6">Cell outer membrane</location>
        <topology evidence="6">Lipid-anchor</topology>
    </subcellularLocation>
</comment>
<feature type="chain" id="PRO_5046880462" description="LPS-assembly lipoprotein LptE" evidence="7">
    <location>
        <begin position="18"/>
        <end position="166"/>
    </location>
</feature>
<comment type="subunit">
    <text evidence="6">Component of the lipopolysaccharide transport and assembly complex. Interacts with LptD.</text>
</comment>
<keyword evidence="2 6" id="KW-0472">Membrane</keyword>
<dbReference type="EMBL" id="CP113517">
    <property type="protein sequence ID" value="WAR46715.1"/>
    <property type="molecule type" value="Genomic_DNA"/>
</dbReference>
<proteinExistence type="inferred from homology"/>
<comment type="similarity">
    <text evidence="6">Belongs to the LptE lipoprotein family.</text>
</comment>
<feature type="signal peptide" evidence="7">
    <location>
        <begin position="1"/>
        <end position="17"/>
    </location>
</feature>
<dbReference type="Gene3D" id="3.30.160.150">
    <property type="entry name" value="Lipoprotein like domain"/>
    <property type="match status" value="1"/>
</dbReference>
<keyword evidence="4 6" id="KW-0998">Cell outer membrane</keyword>
<accession>A0ABY7GQD7</accession>
<dbReference type="RefSeq" id="WP_255187628.1">
    <property type="nucleotide sequence ID" value="NZ_CP113517.1"/>
</dbReference>
<evidence type="ECO:0000256" key="1">
    <source>
        <dbReference type="ARBA" id="ARBA00022729"/>
    </source>
</evidence>
<evidence type="ECO:0000256" key="6">
    <source>
        <dbReference type="HAMAP-Rule" id="MF_01186"/>
    </source>
</evidence>